<dbReference type="SUPFAM" id="SSF50475">
    <property type="entry name" value="FMN-binding split barrel"/>
    <property type="match status" value="1"/>
</dbReference>
<dbReference type="Gene3D" id="2.30.110.10">
    <property type="entry name" value="Electron Transport, Fmn-binding Protein, Chain A"/>
    <property type="match status" value="1"/>
</dbReference>
<gene>
    <name evidence="1" type="ORF">MNB_SM-7-791</name>
</gene>
<dbReference type="EMBL" id="FPHB01000048">
    <property type="protein sequence ID" value="SFV60709.1"/>
    <property type="molecule type" value="Genomic_DNA"/>
</dbReference>
<dbReference type="InterPro" id="IPR012349">
    <property type="entry name" value="Split_barrel_FMN-bd"/>
</dbReference>
<protein>
    <submittedName>
        <fullName evidence="1">Uncharacterized protein</fullName>
    </submittedName>
</protein>
<proteinExistence type="predicted"/>
<organism evidence="1">
    <name type="scientific">hydrothermal vent metagenome</name>
    <dbReference type="NCBI Taxonomy" id="652676"/>
    <lineage>
        <taxon>unclassified sequences</taxon>
        <taxon>metagenomes</taxon>
        <taxon>ecological metagenomes</taxon>
    </lineage>
</organism>
<reference evidence="1" key="1">
    <citation type="submission" date="2016-10" db="EMBL/GenBank/DDBJ databases">
        <authorList>
            <person name="de Groot N.N."/>
        </authorList>
    </citation>
    <scope>NUCLEOTIDE SEQUENCE</scope>
</reference>
<accession>A0A1W1C4K9</accession>
<dbReference type="AlphaFoldDB" id="A0A1W1C4K9"/>
<sequence length="137" mass="15823">MSDIEKIEHFIAKHHLLTLATCNEDKPFCCSSFYAYDTMSKSFIIAGDEKTTHIQNALDNPQIAANIHLETKEIGKIEGLQIEGILTRCEAKKLQKLYFQAFPYALAMRPTLWQIKPTRFKYTDNKLGFGKKIIYEF</sequence>
<name>A0A1W1C4K9_9ZZZZ</name>
<evidence type="ECO:0000313" key="1">
    <source>
        <dbReference type="EMBL" id="SFV60709.1"/>
    </source>
</evidence>